<dbReference type="PANTHER" id="PTHR17604:SF7">
    <property type="entry name" value="TONDU-DOMAIN-CONTAINING GROWTH INHIBITOR, ISOFORM A"/>
    <property type="match status" value="1"/>
</dbReference>
<feature type="compositionally biased region" description="Pro residues" evidence="1">
    <location>
        <begin position="214"/>
        <end position="223"/>
    </location>
</feature>
<feature type="compositionally biased region" description="Basic and acidic residues" evidence="1">
    <location>
        <begin position="120"/>
        <end position="129"/>
    </location>
</feature>
<dbReference type="InterPro" id="IPR006627">
    <property type="entry name" value="TDU_repeat"/>
</dbReference>
<name>A0A9D4JU07_DREPO</name>
<dbReference type="GO" id="GO:0001223">
    <property type="term" value="F:transcription coactivator binding"/>
    <property type="evidence" value="ECO:0007669"/>
    <property type="project" value="TreeGrafter"/>
</dbReference>
<feature type="region of interest" description="Disordered" evidence="1">
    <location>
        <begin position="209"/>
        <end position="262"/>
    </location>
</feature>
<evidence type="ECO:0000313" key="3">
    <source>
        <dbReference type="Proteomes" id="UP000828390"/>
    </source>
</evidence>
<evidence type="ECO:0008006" key="4">
    <source>
        <dbReference type="Google" id="ProtNLM"/>
    </source>
</evidence>
<reference evidence="2" key="1">
    <citation type="journal article" date="2019" name="bioRxiv">
        <title>The Genome of the Zebra Mussel, Dreissena polymorpha: A Resource for Invasive Species Research.</title>
        <authorList>
            <person name="McCartney M.A."/>
            <person name="Auch B."/>
            <person name="Kono T."/>
            <person name="Mallez S."/>
            <person name="Zhang Y."/>
            <person name="Obille A."/>
            <person name="Becker A."/>
            <person name="Abrahante J.E."/>
            <person name="Garbe J."/>
            <person name="Badalamenti J.P."/>
            <person name="Herman A."/>
            <person name="Mangelson H."/>
            <person name="Liachko I."/>
            <person name="Sullivan S."/>
            <person name="Sone E.D."/>
            <person name="Koren S."/>
            <person name="Silverstein K.A.T."/>
            <person name="Beckman K.B."/>
            <person name="Gohl D.M."/>
        </authorList>
    </citation>
    <scope>NUCLEOTIDE SEQUENCE</scope>
    <source>
        <strain evidence="2">Duluth1</strain>
        <tissue evidence="2">Whole animal</tissue>
    </source>
</reference>
<feature type="region of interest" description="Disordered" evidence="1">
    <location>
        <begin position="113"/>
        <end position="189"/>
    </location>
</feature>
<proteinExistence type="predicted"/>
<evidence type="ECO:0000256" key="1">
    <source>
        <dbReference type="SAM" id="MobiDB-lite"/>
    </source>
</evidence>
<feature type="compositionally biased region" description="Polar residues" evidence="1">
    <location>
        <begin position="238"/>
        <end position="247"/>
    </location>
</feature>
<dbReference type="Proteomes" id="UP000828390">
    <property type="component" value="Unassembled WGS sequence"/>
</dbReference>
<evidence type="ECO:0000313" key="2">
    <source>
        <dbReference type="EMBL" id="KAH3820548.1"/>
    </source>
</evidence>
<feature type="compositionally biased region" description="Polar residues" evidence="1">
    <location>
        <begin position="165"/>
        <end position="179"/>
    </location>
</feature>
<protein>
    <recommendedName>
        <fullName evidence="4">Transcription cofactor vestigial-like protein 4</fullName>
    </recommendedName>
</protein>
<dbReference type="SMART" id="SM00711">
    <property type="entry name" value="TDU"/>
    <property type="match status" value="3"/>
</dbReference>
<dbReference type="AlphaFoldDB" id="A0A9D4JU07"/>
<feature type="region of interest" description="Disordered" evidence="1">
    <location>
        <begin position="400"/>
        <end position="463"/>
    </location>
</feature>
<dbReference type="Pfam" id="PF15245">
    <property type="entry name" value="VGLL4"/>
    <property type="match status" value="1"/>
</dbReference>
<organism evidence="2 3">
    <name type="scientific">Dreissena polymorpha</name>
    <name type="common">Zebra mussel</name>
    <name type="synonym">Mytilus polymorpha</name>
    <dbReference type="NCBI Taxonomy" id="45954"/>
    <lineage>
        <taxon>Eukaryota</taxon>
        <taxon>Metazoa</taxon>
        <taxon>Spiralia</taxon>
        <taxon>Lophotrochozoa</taxon>
        <taxon>Mollusca</taxon>
        <taxon>Bivalvia</taxon>
        <taxon>Autobranchia</taxon>
        <taxon>Heteroconchia</taxon>
        <taxon>Euheterodonta</taxon>
        <taxon>Imparidentia</taxon>
        <taxon>Neoheterodontei</taxon>
        <taxon>Myida</taxon>
        <taxon>Dreissenoidea</taxon>
        <taxon>Dreissenidae</taxon>
        <taxon>Dreissena</taxon>
    </lineage>
</organism>
<dbReference type="GO" id="GO:0045892">
    <property type="term" value="P:negative regulation of DNA-templated transcription"/>
    <property type="evidence" value="ECO:0007669"/>
    <property type="project" value="TreeGrafter"/>
</dbReference>
<dbReference type="EMBL" id="JAIWYP010000005">
    <property type="protein sequence ID" value="KAH3820548.1"/>
    <property type="molecule type" value="Genomic_DNA"/>
</dbReference>
<keyword evidence="3" id="KW-1185">Reference proteome</keyword>
<accession>A0A9D4JU07</accession>
<reference evidence="2" key="2">
    <citation type="submission" date="2020-11" db="EMBL/GenBank/DDBJ databases">
        <authorList>
            <person name="McCartney M.A."/>
            <person name="Auch B."/>
            <person name="Kono T."/>
            <person name="Mallez S."/>
            <person name="Becker A."/>
            <person name="Gohl D.M."/>
            <person name="Silverstein K.A.T."/>
            <person name="Koren S."/>
            <person name="Bechman K.B."/>
            <person name="Herman A."/>
            <person name="Abrahante J.E."/>
            <person name="Garbe J."/>
        </authorList>
    </citation>
    <scope>NUCLEOTIDE SEQUENCE</scope>
    <source>
        <strain evidence="2">Duluth1</strain>
        <tissue evidence="2">Whole animal</tissue>
    </source>
</reference>
<comment type="caution">
    <text evidence="2">The sequence shown here is derived from an EMBL/GenBank/DDBJ whole genome shotgun (WGS) entry which is preliminary data.</text>
</comment>
<sequence length="463" mass="50232">MSVLEPRMSDLRSGFGGMGFGLGTPGASGVSPMPLFPMWRPAPGPPAGLCTIPSCPCMISMSRPYFSSMPDLYDYASYSAYYAWCLKSAQESMYKGLAPPPLPTSGLLDRFPAQPSPPDICREPVDHRASPGKQLPSKINKHERIRTWLEVSSKPQKYEKEPAISSHQPNGSSHLTLRSVSPPDHYRNVEPVRGSEVYSLHPQTLLSSQQMLRSPPPHPPPGYPGSLPDSPHDRPLNLTVNNGNRQRNSIDGRRCDSQSPLSRPSVITCVTVPDRKYETASNGSFSPAASDSETGVDPAIEEHFRRSLGQRYPEYLAKSQSATPSPPPSYASTTLAVPTTPIPQPYAQHVESVDDHFARALGDSTWSALKAQKGEPAEPGSVDDHFAKALGETWLKLKAEKDSPTRPPPPPFPISHSGLPITHSGLPQSIARSVPHPHVLTHAVPQRPTSSSPPSHHSPIIST</sequence>
<feature type="compositionally biased region" description="Low complexity" evidence="1">
    <location>
        <begin position="448"/>
        <end position="463"/>
    </location>
</feature>
<dbReference type="PANTHER" id="PTHR17604">
    <property type="entry name" value="TRANSCRIPTION COFACTOR VESTIGIAL-LIKE PROTEIN 4"/>
    <property type="match status" value="1"/>
</dbReference>
<gene>
    <name evidence="2" type="ORF">DPMN_122292</name>
</gene>
<dbReference type="InterPro" id="IPR028184">
    <property type="entry name" value="VGLL4"/>
</dbReference>